<dbReference type="PANTHER" id="PTHR24200">
    <property type="entry name" value="TOUCAN, ISOFORM A"/>
    <property type="match status" value="1"/>
</dbReference>
<feature type="region of interest" description="Disordered" evidence="3">
    <location>
        <begin position="561"/>
        <end position="643"/>
    </location>
</feature>
<evidence type="ECO:0000256" key="1">
    <source>
        <dbReference type="ARBA" id="ARBA00023054"/>
    </source>
</evidence>
<protein>
    <recommendedName>
        <fullName evidence="4">CAP-Gly domain-containing protein</fullName>
    </recommendedName>
</protein>
<dbReference type="OrthoDB" id="10038993at2759"/>
<feature type="coiled-coil region" evidence="2">
    <location>
        <begin position="957"/>
        <end position="991"/>
    </location>
</feature>
<evidence type="ECO:0000259" key="4">
    <source>
        <dbReference type="PROSITE" id="PS50245"/>
    </source>
</evidence>
<dbReference type="InterPro" id="IPR000938">
    <property type="entry name" value="CAP-Gly_domain"/>
</dbReference>
<organism evidence="5 6">
    <name type="scientific">Clytia hemisphaerica</name>
    <dbReference type="NCBI Taxonomy" id="252671"/>
    <lineage>
        <taxon>Eukaryota</taxon>
        <taxon>Metazoa</taxon>
        <taxon>Cnidaria</taxon>
        <taxon>Hydrozoa</taxon>
        <taxon>Hydroidolina</taxon>
        <taxon>Leptothecata</taxon>
        <taxon>Obeliida</taxon>
        <taxon>Clytiidae</taxon>
        <taxon>Clytia</taxon>
    </lineage>
</organism>
<dbReference type="PANTHER" id="PTHR24200:SF11">
    <property type="entry name" value="TOUCAN, ISOFORM A"/>
    <property type="match status" value="1"/>
</dbReference>
<dbReference type="InterPro" id="IPR036859">
    <property type="entry name" value="CAP-Gly_dom_sf"/>
</dbReference>
<name>A0A7M5TWD7_9CNID</name>
<reference evidence="5" key="1">
    <citation type="submission" date="2021-01" db="UniProtKB">
        <authorList>
            <consortium name="EnsemblMetazoa"/>
        </authorList>
    </citation>
    <scope>IDENTIFICATION</scope>
</reference>
<dbReference type="PROSITE" id="PS50245">
    <property type="entry name" value="CAP_GLY_2"/>
    <property type="match status" value="1"/>
</dbReference>
<dbReference type="Gene3D" id="2.30.30.190">
    <property type="entry name" value="CAP Gly-rich-like domain"/>
    <property type="match status" value="1"/>
</dbReference>
<feature type="compositionally biased region" description="Basic and acidic residues" evidence="3">
    <location>
        <begin position="918"/>
        <end position="929"/>
    </location>
</feature>
<sequence length="1114" mass="125099">ECHQQLESIHFVVKVLCLEFFQSLNIKRENIFAACLNKNLLTCCLCLVVVLNKSKVGSRQDSNTSSSRQQKSAINRQTKKQQSNPLKIGDVVTFIYNSKRVHGIAQFIGQTDFSTNILCGVALVEEAGKHNGTVKGRQYFQCIDNHGVFVPLRKVTLVPSTLRDKIKKRLNSLSSGEEEKESEEEQDCDDEMRITVKSYKAPQNVSSKGDMTSQRKPIVSRTIDDSSSLSISKDRGTISSNSSCDSGIESPTRLVANERLAARRANSPAAKKNIVVSSFITESPQKPVLFNSFDEDTPPTSLESSISKEKNIILNEAANLVKDSATDSLDLDQEVFVEEMKHQLHSEPIIDNMEVKSDTPNISSSRIQTNDINTGHKEDAKFLKNDSHDIKPSTPIDQIDPPSIDCEDGNSKIPRPLVSAAAKVFEKLEQEEKIPSKQPIPNKRSSSIATIGKLRKNSAALKNRTTSNLTSTNRSSLRKGSATSTPSTNSNNTKTVSSNNTKTSSTTGNSIIKPSSIDKTSSYKTSQAVLKTPSSSTVNTNKASIATNNYKATSVSLRTSSLTSSSSTPAPPKSQIAPKSQVSLRSVGKQTSSSSVSIRKGSVRSKFDATKRRASKDDDPSIVMGNSNATVHPSTTKNNEQNNGAELYSQREISGAVVIERASKKSKTKQNGIISTDKQKLNELQKFSELQKQAEQRQKELEQQVDNLNNQLKERTNRINELESTLYNNNNNIEEEKNEFNKLSTDLKNEVALKNQEIQLQEEKLRIAKRLVEKSNSGIEALTLVVQYHLKQLESQNAALLRSKDEATSEQELNARLSNENTGLSQDLEDLKINLENETCRCESLQKDYESLRLNHEAEISRLHEEHILEKNNTLVQTQKDYDLKLQEAWDKQTRLTEEHQNELKKLKDEHRKTLEKLREENKEKEGRLSVEPPPRLQSPGGTPLYTDRYDNMPEELKSLNIVLDMKNEELKNLRTRNMELERKLDKHYELETKYDALAQKNQSMAEMLKQKSLTERQLSVERENLMEKFETESKKVSQLSMEKEQLIWRASNPDLTYGSLARIDDEDDDEARDSPPSPLRSSGSFSASSTPRRLKTSKEAEIAKKLKRRSMNF</sequence>
<feature type="compositionally biased region" description="Polar residues" evidence="3">
    <location>
        <begin position="1080"/>
        <end position="1092"/>
    </location>
</feature>
<feature type="region of interest" description="Disordered" evidence="3">
    <location>
        <begin position="1059"/>
        <end position="1114"/>
    </location>
</feature>
<dbReference type="AlphaFoldDB" id="A0A7M5TWD7"/>
<feature type="compositionally biased region" description="Polar residues" evidence="3">
    <location>
        <begin position="624"/>
        <end position="643"/>
    </location>
</feature>
<feature type="compositionally biased region" description="Polar residues" evidence="3">
    <location>
        <begin position="577"/>
        <end position="591"/>
    </location>
</feature>
<dbReference type="SUPFAM" id="SSF74924">
    <property type="entry name" value="Cap-Gly domain"/>
    <property type="match status" value="1"/>
</dbReference>
<feature type="compositionally biased region" description="Low complexity" evidence="3">
    <location>
        <begin position="463"/>
        <end position="475"/>
    </location>
</feature>
<dbReference type="SMART" id="SM01052">
    <property type="entry name" value="CAP_GLY"/>
    <property type="match status" value="1"/>
</dbReference>
<evidence type="ECO:0000256" key="2">
    <source>
        <dbReference type="SAM" id="Coils"/>
    </source>
</evidence>
<dbReference type="InterPro" id="IPR051293">
    <property type="entry name" value="MTUS1/CCDC69"/>
</dbReference>
<feature type="compositionally biased region" description="Low complexity" evidence="3">
    <location>
        <begin position="481"/>
        <end position="510"/>
    </location>
</feature>
<evidence type="ECO:0000313" key="5">
    <source>
        <dbReference type="EnsemblMetazoa" id="CLYHEMP002934.1"/>
    </source>
</evidence>
<proteinExistence type="predicted"/>
<keyword evidence="6" id="KW-1185">Reference proteome</keyword>
<feature type="compositionally biased region" description="Basic and acidic residues" evidence="3">
    <location>
        <begin position="374"/>
        <end position="391"/>
    </location>
</feature>
<keyword evidence="1 2" id="KW-0175">Coiled coil</keyword>
<dbReference type="Proteomes" id="UP000594262">
    <property type="component" value="Unplaced"/>
</dbReference>
<feature type="region of interest" description="Disordered" evidence="3">
    <location>
        <begin position="202"/>
        <end position="249"/>
    </location>
</feature>
<feature type="region of interest" description="Disordered" evidence="3">
    <location>
        <begin position="58"/>
        <end position="82"/>
    </location>
</feature>
<feature type="coiled-coil region" evidence="2">
    <location>
        <begin position="684"/>
        <end position="764"/>
    </location>
</feature>
<evidence type="ECO:0000256" key="3">
    <source>
        <dbReference type="SAM" id="MobiDB-lite"/>
    </source>
</evidence>
<dbReference type="GO" id="GO:0005737">
    <property type="term" value="C:cytoplasm"/>
    <property type="evidence" value="ECO:0007669"/>
    <property type="project" value="TreeGrafter"/>
</dbReference>
<evidence type="ECO:0000313" key="6">
    <source>
        <dbReference type="Proteomes" id="UP000594262"/>
    </source>
</evidence>
<feature type="domain" description="CAP-Gly" evidence="4">
    <location>
        <begin position="109"/>
        <end position="151"/>
    </location>
</feature>
<feature type="region of interest" description="Disordered" evidence="3">
    <location>
        <begin position="453"/>
        <end position="522"/>
    </location>
</feature>
<feature type="compositionally biased region" description="Polar residues" evidence="3">
    <location>
        <begin position="202"/>
        <end position="215"/>
    </location>
</feature>
<feature type="compositionally biased region" description="Polar residues" evidence="3">
    <location>
        <begin position="358"/>
        <end position="373"/>
    </location>
</feature>
<dbReference type="GO" id="GO:0008017">
    <property type="term" value="F:microtubule binding"/>
    <property type="evidence" value="ECO:0007669"/>
    <property type="project" value="TreeGrafter"/>
</dbReference>
<feature type="coiled-coil region" evidence="2">
    <location>
        <begin position="790"/>
        <end position="855"/>
    </location>
</feature>
<dbReference type="GO" id="GO:0005634">
    <property type="term" value="C:nucleus"/>
    <property type="evidence" value="ECO:0007669"/>
    <property type="project" value="TreeGrafter"/>
</dbReference>
<feature type="region of interest" description="Disordered" evidence="3">
    <location>
        <begin position="918"/>
        <end position="943"/>
    </location>
</feature>
<feature type="compositionally biased region" description="Basic and acidic residues" evidence="3">
    <location>
        <begin position="605"/>
        <end position="619"/>
    </location>
</feature>
<accession>A0A7M5TWD7</accession>
<dbReference type="Pfam" id="PF01302">
    <property type="entry name" value="CAP_GLY"/>
    <property type="match status" value="1"/>
</dbReference>
<dbReference type="EnsemblMetazoa" id="CLYHEMT002934.1">
    <property type="protein sequence ID" value="CLYHEMP002934.1"/>
    <property type="gene ID" value="CLYHEMG002934"/>
</dbReference>
<feature type="region of interest" description="Disordered" evidence="3">
    <location>
        <begin position="355"/>
        <end position="412"/>
    </location>
</feature>